<name>A0A1M6HQK4_9FIRM</name>
<dbReference type="Proteomes" id="UP000322917">
    <property type="component" value="Unassembled WGS sequence"/>
</dbReference>
<evidence type="ECO:0000256" key="1">
    <source>
        <dbReference type="SAM" id="MobiDB-lite"/>
    </source>
</evidence>
<organism evidence="2 3">
    <name type="scientific">Propionispora hippei DSM 15287</name>
    <dbReference type="NCBI Taxonomy" id="1123003"/>
    <lineage>
        <taxon>Bacteria</taxon>
        <taxon>Bacillati</taxon>
        <taxon>Bacillota</taxon>
        <taxon>Negativicutes</taxon>
        <taxon>Selenomonadales</taxon>
        <taxon>Sporomusaceae</taxon>
        <taxon>Propionispora</taxon>
    </lineage>
</organism>
<keyword evidence="3" id="KW-1185">Reference proteome</keyword>
<proteinExistence type="predicted"/>
<evidence type="ECO:0000313" key="2">
    <source>
        <dbReference type="EMBL" id="SHJ24485.1"/>
    </source>
</evidence>
<feature type="compositionally biased region" description="Low complexity" evidence="1">
    <location>
        <begin position="256"/>
        <end position="265"/>
    </location>
</feature>
<dbReference type="OrthoDB" id="1091556at2"/>
<accession>A0A1M6HQK4</accession>
<evidence type="ECO:0000313" key="3">
    <source>
        <dbReference type="Proteomes" id="UP000322917"/>
    </source>
</evidence>
<feature type="region of interest" description="Disordered" evidence="1">
    <location>
        <begin position="219"/>
        <end position="265"/>
    </location>
</feature>
<gene>
    <name evidence="2" type="ORF">SAMN02745170_02066</name>
</gene>
<dbReference type="RefSeq" id="WP_149734817.1">
    <property type="nucleotide sequence ID" value="NZ_FQZD01000014.1"/>
</dbReference>
<protein>
    <submittedName>
        <fullName evidence="2">Uncharacterized protein</fullName>
    </submittedName>
</protein>
<reference evidence="2 3" key="1">
    <citation type="submission" date="2016-11" db="EMBL/GenBank/DDBJ databases">
        <authorList>
            <person name="Varghese N."/>
            <person name="Submissions S."/>
        </authorList>
    </citation>
    <scope>NUCLEOTIDE SEQUENCE [LARGE SCALE GENOMIC DNA]</scope>
    <source>
        <strain evidence="2 3">DSM 15287</strain>
    </source>
</reference>
<dbReference type="AlphaFoldDB" id="A0A1M6HQK4"/>
<feature type="compositionally biased region" description="Basic and acidic residues" evidence="1">
    <location>
        <begin position="245"/>
        <end position="254"/>
    </location>
</feature>
<dbReference type="EMBL" id="FQZD01000014">
    <property type="protein sequence ID" value="SHJ24485.1"/>
    <property type="molecule type" value="Genomic_DNA"/>
</dbReference>
<sequence>MANEVQAVKDQAMVDTDPEAMVTPGFTSLAGFTLMQRMAKVFCYSAIVPETFRGEQNFGNCVIAIEMATRMHVSPLMLMQNMYIVYGNPAFSSKFLISTFNACGRYTSIKYKETGKKGTSSQGCVAYTTEKTTGEIITGPEITIGMADAEGWSKKSGSKWKTMPEQMLRYRAAAFLIRTTAPELSMGYQTDDEIIDITPEQKPINAARREIKEQANAEVFDPAPAEPKAIEKQPAAVKVAPVKQEAPKEAEKVPAKKAAPAGPAF</sequence>